<evidence type="ECO:0000256" key="5">
    <source>
        <dbReference type="ARBA" id="ARBA00023015"/>
    </source>
</evidence>
<evidence type="ECO:0000256" key="12">
    <source>
        <dbReference type="SAM" id="Phobius"/>
    </source>
</evidence>
<dbReference type="GO" id="GO:0016020">
    <property type="term" value="C:membrane"/>
    <property type="evidence" value="ECO:0007669"/>
    <property type="project" value="UniProtKB-SubCell"/>
</dbReference>
<dbReference type="PANTHER" id="PTHR31744:SF216">
    <property type="entry name" value="NAC TRANSCRIPTION FACTOR"/>
    <property type="match status" value="1"/>
</dbReference>
<evidence type="ECO:0000256" key="4">
    <source>
        <dbReference type="ARBA" id="ARBA00022989"/>
    </source>
</evidence>
<dbReference type="AlphaFoldDB" id="A0AAW1W559"/>
<name>A0AAW1W559_RUBAR</name>
<dbReference type="GO" id="GO:0006355">
    <property type="term" value="P:regulation of DNA-templated transcription"/>
    <property type="evidence" value="ECO:0007669"/>
    <property type="project" value="InterPro"/>
</dbReference>
<feature type="region of interest" description="Disordered" evidence="11">
    <location>
        <begin position="173"/>
        <end position="216"/>
    </location>
</feature>
<reference evidence="14 15" key="1">
    <citation type="journal article" date="2023" name="G3 (Bethesda)">
        <title>A chromosome-length genome assembly and annotation of blackberry (Rubus argutus, cv. 'Hillquist').</title>
        <authorList>
            <person name="Bruna T."/>
            <person name="Aryal R."/>
            <person name="Dudchenko O."/>
            <person name="Sargent D.J."/>
            <person name="Mead D."/>
            <person name="Buti M."/>
            <person name="Cavallini A."/>
            <person name="Hytonen T."/>
            <person name="Andres J."/>
            <person name="Pham M."/>
            <person name="Weisz D."/>
            <person name="Mascagni F."/>
            <person name="Usai G."/>
            <person name="Natali L."/>
            <person name="Bassil N."/>
            <person name="Fernandez G.E."/>
            <person name="Lomsadze A."/>
            <person name="Armour M."/>
            <person name="Olukolu B."/>
            <person name="Poorten T."/>
            <person name="Britton C."/>
            <person name="Davik J."/>
            <person name="Ashrafi H."/>
            <person name="Aiden E.L."/>
            <person name="Borodovsky M."/>
            <person name="Worthington M."/>
        </authorList>
    </citation>
    <scope>NUCLEOTIDE SEQUENCE [LARGE SCALE GENOMIC DNA]</scope>
    <source>
        <strain evidence="14">PI 553951</strain>
    </source>
</reference>
<evidence type="ECO:0000256" key="2">
    <source>
        <dbReference type="ARBA" id="ARBA00004167"/>
    </source>
</evidence>
<accession>A0AAW1W559</accession>
<evidence type="ECO:0000256" key="3">
    <source>
        <dbReference type="ARBA" id="ARBA00022692"/>
    </source>
</evidence>
<feature type="transmembrane region" description="Helical" evidence="12">
    <location>
        <begin position="472"/>
        <end position="492"/>
    </location>
</feature>
<dbReference type="PANTHER" id="PTHR31744">
    <property type="entry name" value="PROTEIN CUP-SHAPED COTYLEDON 2-RELATED"/>
    <property type="match status" value="1"/>
</dbReference>
<dbReference type="EMBL" id="JBEDUW010000007">
    <property type="protein sequence ID" value="KAK9914607.1"/>
    <property type="molecule type" value="Genomic_DNA"/>
</dbReference>
<keyword evidence="7 12" id="KW-0472">Membrane</keyword>
<dbReference type="Pfam" id="PF02365">
    <property type="entry name" value="NAM"/>
    <property type="match status" value="1"/>
</dbReference>
<keyword evidence="8" id="KW-0010">Activator</keyword>
<dbReference type="SUPFAM" id="SSF101941">
    <property type="entry name" value="NAC domain"/>
    <property type="match status" value="1"/>
</dbReference>
<gene>
    <name evidence="14" type="ORF">M0R45_038376</name>
</gene>
<evidence type="ECO:0000256" key="8">
    <source>
        <dbReference type="ARBA" id="ARBA00023159"/>
    </source>
</evidence>
<keyword evidence="4 12" id="KW-1133">Transmembrane helix</keyword>
<proteinExistence type="predicted"/>
<evidence type="ECO:0000256" key="9">
    <source>
        <dbReference type="ARBA" id="ARBA00023163"/>
    </source>
</evidence>
<keyword evidence="3 12" id="KW-0812">Transmembrane</keyword>
<evidence type="ECO:0000313" key="15">
    <source>
        <dbReference type="Proteomes" id="UP001457282"/>
    </source>
</evidence>
<evidence type="ECO:0000256" key="10">
    <source>
        <dbReference type="ARBA" id="ARBA00023242"/>
    </source>
</evidence>
<keyword evidence="15" id="KW-1185">Reference proteome</keyword>
<dbReference type="GO" id="GO:0005634">
    <property type="term" value="C:nucleus"/>
    <property type="evidence" value="ECO:0007669"/>
    <property type="project" value="UniProtKB-SubCell"/>
</dbReference>
<protein>
    <recommendedName>
        <fullName evidence="13">NAC domain-containing protein</fullName>
    </recommendedName>
</protein>
<dbReference type="FunFam" id="2.170.150.80:FF:000002">
    <property type="entry name" value="Nac domain-containing protein 86"/>
    <property type="match status" value="1"/>
</dbReference>
<comment type="subcellular location">
    <subcellularLocation>
        <location evidence="2">Membrane</location>
        <topology evidence="2">Single-pass membrane protein</topology>
    </subcellularLocation>
    <subcellularLocation>
        <location evidence="1">Nucleus</location>
    </subcellularLocation>
</comment>
<dbReference type="GO" id="GO:0000976">
    <property type="term" value="F:transcription cis-regulatory region binding"/>
    <property type="evidence" value="ECO:0007669"/>
    <property type="project" value="UniProtKB-ARBA"/>
</dbReference>
<evidence type="ECO:0000256" key="7">
    <source>
        <dbReference type="ARBA" id="ARBA00023136"/>
    </source>
</evidence>
<evidence type="ECO:0000256" key="6">
    <source>
        <dbReference type="ARBA" id="ARBA00023125"/>
    </source>
</evidence>
<dbReference type="PROSITE" id="PS51005">
    <property type="entry name" value="NAC"/>
    <property type="match status" value="1"/>
</dbReference>
<dbReference type="InterPro" id="IPR036093">
    <property type="entry name" value="NAC_dom_sf"/>
</dbReference>
<keyword evidence="5" id="KW-0805">Transcription regulation</keyword>
<feature type="compositionally biased region" description="Low complexity" evidence="11">
    <location>
        <begin position="178"/>
        <end position="188"/>
    </location>
</feature>
<dbReference type="InterPro" id="IPR003441">
    <property type="entry name" value="NAC-dom"/>
</dbReference>
<evidence type="ECO:0000256" key="1">
    <source>
        <dbReference type="ARBA" id="ARBA00004123"/>
    </source>
</evidence>
<evidence type="ECO:0000259" key="13">
    <source>
        <dbReference type="PROSITE" id="PS51005"/>
    </source>
</evidence>
<feature type="domain" description="NAC" evidence="13">
    <location>
        <begin position="13"/>
        <end position="163"/>
    </location>
</feature>
<keyword evidence="6" id="KW-0238">DNA-binding</keyword>
<comment type="caution">
    <text evidence="14">The sequence shown here is derived from an EMBL/GenBank/DDBJ whole genome shotgun (WGS) entry which is preliminary data.</text>
</comment>
<dbReference type="Proteomes" id="UP001457282">
    <property type="component" value="Unassembled WGS sequence"/>
</dbReference>
<evidence type="ECO:0000313" key="14">
    <source>
        <dbReference type="EMBL" id="KAK9914607.1"/>
    </source>
</evidence>
<sequence length="510" mass="56828">MVMDMAVASLSSLPLGFRFRPTDEELIDYYLRSKINGNHKQVSVIREIDVCKREPWDLPDLSVIPTQDPEWFFFCPQDKKYPNGFRLNRATSAGYWKATGKDRKIKSGTNLIGMKKTLVFHTGRAPKGKRTNWVMHEYRTTQQELDGTNPGQSPYVLCRLFKKQDESIEISNCDETEPAVSSPSVVKSPLEDTQSALPPVPPSPSFQMQPEKPPTRAECTIADNSDGMASDPQPIKECSFEDLGAQVSSAIENETKNVASIMDHGSCSYADTKLNEVLYMTELQTPIWLDGNIDRKGSMQIETTPQDYDQSSRVEVLSYHSNALLSPGGGTGIRIMTRQTSPTSTVRQSIMTQGEASRRIRYELERKGGSVQCRNMSKDWTCRPDDHERKPIGVEETRYSEMKASSDAGNALDKPLETLIVESSENSQISQYQTISSGSNIMSMGSILTGKNVPSVALKASPAGHSIWSCAFMFRVVVGAILFIIFGSMWGFQVLKLLEDFLPSGDSKFF</sequence>
<keyword evidence="9" id="KW-0804">Transcription</keyword>
<dbReference type="Gene3D" id="2.170.150.80">
    <property type="entry name" value="NAC domain"/>
    <property type="match status" value="1"/>
</dbReference>
<evidence type="ECO:0000256" key="11">
    <source>
        <dbReference type="SAM" id="MobiDB-lite"/>
    </source>
</evidence>
<keyword evidence="10" id="KW-0539">Nucleus</keyword>
<organism evidence="14 15">
    <name type="scientific">Rubus argutus</name>
    <name type="common">Southern blackberry</name>
    <dbReference type="NCBI Taxonomy" id="59490"/>
    <lineage>
        <taxon>Eukaryota</taxon>
        <taxon>Viridiplantae</taxon>
        <taxon>Streptophyta</taxon>
        <taxon>Embryophyta</taxon>
        <taxon>Tracheophyta</taxon>
        <taxon>Spermatophyta</taxon>
        <taxon>Magnoliopsida</taxon>
        <taxon>eudicotyledons</taxon>
        <taxon>Gunneridae</taxon>
        <taxon>Pentapetalae</taxon>
        <taxon>rosids</taxon>
        <taxon>fabids</taxon>
        <taxon>Rosales</taxon>
        <taxon>Rosaceae</taxon>
        <taxon>Rosoideae</taxon>
        <taxon>Rosoideae incertae sedis</taxon>
        <taxon>Rubus</taxon>
    </lineage>
</organism>